<name>A0ABU1JGQ6_9MICC</name>
<protein>
    <submittedName>
        <fullName evidence="2">Prolyl-tRNA editing enzyme YbaK/EbsC (Cys-tRNA(Pro) deacylase)</fullName>
    </submittedName>
</protein>
<keyword evidence="3" id="KW-1185">Reference proteome</keyword>
<evidence type="ECO:0000259" key="1">
    <source>
        <dbReference type="Pfam" id="PF04073"/>
    </source>
</evidence>
<evidence type="ECO:0000313" key="2">
    <source>
        <dbReference type="EMBL" id="MDR6271051.1"/>
    </source>
</evidence>
<dbReference type="InterPro" id="IPR007214">
    <property type="entry name" value="YbaK/aa-tRNA-synth-assoc-dom"/>
</dbReference>
<feature type="domain" description="YbaK/aminoacyl-tRNA synthetase-associated" evidence="1">
    <location>
        <begin position="46"/>
        <end position="166"/>
    </location>
</feature>
<dbReference type="Proteomes" id="UP001185069">
    <property type="component" value="Unassembled WGS sequence"/>
</dbReference>
<dbReference type="Gene3D" id="3.90.960.10">
    <property type="entry name" value="YbaK/aminoacyl-tRNA synthetase-associated domain"/>
    <property type="match status" value="1"/>
</dbReference>
<dbReference type="Pfam" id="PF04073">
    <property type="entry name" value="tRNA_edit"/>
    <property type="match status" value="1"/>
</dbReference>
<reference evidence="2 3" key="1">
    <citation type="submission" date="2023-07" db="EMBL/GenBank/DDBJ databases">
        <title>Sequencing the genomes of 1000 actinobacteria strains.</title>
        <authorList>
            <person name="Klenk H.-P."/>
        </authorList>
    </citation>
    <scope>NUCLEOTIDE SEQUENCE [LARGE SCALE GENOMIC DNA]</scope>
    <source>
        <strain evidence="2 3">DSM 14555</strain>
    </source>
</reference>
<gene>
    <name evidence="2" type="ORF">JOE69_003289</name>
</gene>
<evidence type="ECO:0000313" key="3">
    <source>
        <dbReference type="Proteomes" id="UP001185069"/>
    </source>
</evidence>
<comment type="caution">
    <text evidence="2">The sequence shown here is derived from an EMBL/GenBank/DDBJ whole genome shotgun (WGS) entry which is preliminary data.</text>
</comment>
<dbReference type="RefSeq" id="WP_309800604.1">
    <property type="nucleotide sequence ID" value="NZ_BAAAHY010000006.1"/>
</dbReference>
<sequence>MANYLLGALETVPALSRLDLLAPSTADFLRGFAAADRVGVVEIDPEFSDTAATRDAYALAPEALVNCVIVAGKREGIERIAACLVPFTKRVDVNNAVKRRLDVRKASFLPQDRATGLSAMEFGGITPLGLPWPVLLDEAVAELPLALIGSGIRKSKLILPGDLLARLPQAELLAGLGVRISG</sequence>
<dbReference type="SUPFAM" id="SSF55826">
    <property type="entry name" value="YbaK/ProRS associated domain"/>
    <property type="match status" value="1"/>
</dbReference>
<organism evidence="2 3">
    <name type="scientific">Arthrobacter russicus</name>
    <dbReference type="NCBI Taxonomy" id="172040"/>
    <lineage>
        <taxon>Bacteria</taxon>
        <taxon>Bacillati</taxon>
        <taxon>Actinomycetota</taxon>
        <taxon>Actinomycetes</taxon>
        <taxon>Micrococcales</taxon>
        <taxon>Micrococcaceae</taxon>
        <taxon>Arthrobacter</taxon>
    </lineage>
</organism>
<accession>A0ABU1JGQ6</accession>
<dbReference type="InterPro" id="IPR036754">
    <property type="entry name" value="YbaK/aa-tRNA-synt-asso_dom_sf"/>
</dbReference>
<dbReference type="EMBL" id="JAVDQF010000001">
    <property type="protein sequence ID" value="MDR6271051.1"/>
    <property type="molecule type" value="Genomic_DNA"/>
</dbReference>
<proteinExistence type="predicted"/>